<evidence type="ECO:0000313" key="8">
    <source>
        <dbReference type="EMBL" id="MCA9758790.1"/>
    </source>
</evidence>
<evidence type="ECO:0000259" key="7">
    <source>
        <dbReference type="PROSITE" id="PS50011"/>
    </source>
</evidence>
<reference evidence="8" key="1">
    <citation type="submission" date="2020-04" db="EMBL/GenBank/DDBJ databases">
        <authorList>
            <person name="Zhang T."/>
        </authorList>
    </citation>
    <scope>NUCLEOTIDE SEQUENCE</scope>
    <source>
        <strain evidence="8">HKST-UBA02</strain>
    </source>
</reference>
<dbReference type="Gene3D" id="3.30.200.20">
    <property type="entry name" value="Phosphorylase Kinase, domain 1"/>
    <property type="match status" value="1"/>
</dbReference>
<dbReference type="InterPro" id="IPR008271">
    <property type="entry name" value="Ser/Thr_kinase_AS"/>
</dbReference>
<dbReference type="InterPro" id="IPR017441">
    <property type="entry name" value="Protein_kinase_ATP_BS"/>
</dbReference>
<dbReference type="GO" id="GO:0005524">
    <property type="term" value="F:ATP binding"/>
    <property type="evidence" value="ECO:0007669"/>
    <property type="project" value="UniProtKB-UniRule"/>
</dbReference>
<evidence type="ECO:0000256" key="2">
    <source>
        <dbReference type="ARBA" id="ARBA00022741"/>
    </source>
</evidence>
<dbReference type="SUPFAM" id="SSF56112">
    <property type="entry name" value="Protein kinase-like (PK-like)"/>
    <property type="match status" value="1"/>
</dbReference>
<accession>A0A956NKG3</accession>
<dbReference type="InterPro" id="IPR015943">
    <property type="entry name" value="WD40/YVTN_repeat-like_dom_sf"/>
</dbReference>
<dbReference type="Pfam" id="PF00069">
    <property type="entry name" value="Pkinase"/>
    <property type="match status" value="1"/>
</dbReference>
<keyword evidence="8" id="KW-0723">Serine/threonine-protein kinase</keyword>
<dbReference type="PROSITE" id="PS00108">
    <property type="entry name" value="PROTEIN_KINASE_ST"/>
    <property type="match status" value="1"/>
</dbReference>
<dbReference type="SMART" id="SM00220">
    <property type="entry name" value="S_TKc"/>
    <property type="match status" value="1"/>
</dbReference>
<dbReference type="CDD" id="cd14014">
    <property type="entry name" value="STKc_PknB_like"/>
    <property type="match status" value="1"/>
</dbReference>
<dbReference type="SUPFAM" id="SSF50978">
    <property type="entry name" value="WD40 repeat-like"/>
    <property type="match status" value="1"/>
</dbReference>
<evidence type="ECO:0000256" key="6">
    <source>
        <dbReference type="SAM" id="MobiDB-lite"/>
    </source>
</evidence>
<organism evidence="8 9">
    <name type="scientific">Eiseniibacteriota bacterium</name>
    <dbReference type="NCBI Taxonomy" id="2212470"/>
    <lineage>
        <taxon>Bacteria</taxon>
        <taxon>Candidatus Eiseniibacteriota</taxon>
    </lineage>
</organism>
<dbReference type="InterPro" id="IPR011009">
    <property type="entry name" value="Kinase-like_dom_sf"/>
</dbReference>
<keyword evidence="3 8" id="KW-0418">Kinase</keyword>
<evidence type="ECO:0000256" key="4">
    <source>
        <dbReference type="ARBA" id="ARBA00022840"/>
    </source>
</evidence>
<dbReference type="AlphaFoldDB" id="A0A956NKG3"/>
<evidence type="ECO:0000256" key="5">
    <source>
        <dbReference type="PROSITE-ProRule" id="PRU10141"/>
    </source>
</evidence>
<dbReference type="PANTHER" id="PTHR43289">
    <property type="entry name" value="MITOGEN-ACTIVATED PROTEIN KINASE KINASE KINASE 20-RELATED"/>
    <property type="match status" value="1"/>
</dbReference>
<comment type="caution">
    <text evidence="8">The sequence shown here is derived from an EMBL/GenBank/DDBJ whole genome shotgun (WGS) entry which is preliminary data.</text>
</comment>
<evidence type="ECO:0000256" key="3">
    <source>
        <dbReference type="ARBA" id="ARBA00022777"/>
    </source>
</evidence>
<dbReference type="PANTHER" id="PTHR43289:SF6">
    <property type="entry name" value="SERINE_THREONINE-PROTEIN KINASE NEKL-3"/>
    <property type="match status" value="1"/>
</dbReference>
<dbReference type="InterPro" id="IPR036322">
    <property type="entry name" value="WD40_repeat_dom_sf"/>
</dbReference>
<dbReference type="SUPFAM" id="SSF69322">
    <property type="entry name" value="Tricorn protease domain 2"/>
    <property type="match status" value="1"/>
</dbReference>
<feature type="domain" description="Protein kinase" evidence="7">
    <location>
        <begin position="81"/>
        <end position="378"/>
    </location>
</feature>
<keyword evidence="1" id="KW-0808">Transferase</keyword>
<dbReference type="InterPro" id="IPR000719">
    <property type="entry name" value="Prot_kinase_dom"/>
</dbReference>
<feature type="binding site" evidence="5">
    <location>
        <position position="111"/>
    </location>
    <ligand>
        <name>ATP</name>
        <dbReference type="ChEBI" id="CHEBI:30616"/>
    </ligand>
</feature>
<dbReference type="EMBL" id="JAGQHS010000212">
    <property type="protein sequence ID" value="MCA9758790.1"/>
    <property type="molecule type" value="Genomic_DNA"/>
</dbReference>
<dbReference type="Gene3D" id="2.130.10.10">
    <property type="entry name" value="YVTN repeat-like/Quinoprotein amine dehydrogenase"/>
    <property type="match status" value="1"/>
</dbReference>
<dbReference type="PROSITE" id="PS00107">
    <property type="entry name" value="PROTEIN_KINASE_ATP"/>
    <property type="match status" value="1"/>
</dbReference>
<name>A0A956NKG3_UNCEI</name>
<gene>
    <name evidence="8" type="ORF">KDA27_23555</name>
</gene>
<dbReference type="GO" id="GO:0004674">
    <property type="term" value="F:protein serine/threonine kinase activity"/>
    <property type="evidence" value="ECO:0007669"/>
    <property type="project" value="UniProtKB-KW"/>
</dbReference>
<feature type="region of interest" description="Disordered" evidence="6">
    <location>
        <begin position="976"/>
        <end position="999"/>
    </location>
</feature>
<evidence type="ECO:0000256" key="1">
    <source>
        <dbReference type="ARBA" id="ARBA00022679"/>
    </source>
</evidence>
<dbReference type="PROSITE" id="PS50011">
    <property type="entry name" value="PROTEIN_KINASE_DOM"/>
    <property type="match status" value="1"/>
</dbReference>
<protein>
    <submittedName>
        <fullName evidence="8">Serine/threonine protein kinase</fullName>
    </submittedName>
</protein>
<dbReference type="Proteomes" id="UP000739538">
    <property type="component" value="Unassembled WGS sequence"/>
</dbReference>
<reference evidence="8" key="2">
    <citation type="journal article" date="2021" name="Microbiome">
        <title>Successional dynamics and alternative stable states in a saline activated sludge microbial community over 9 years.</title>
        <authorList>
            <person name="Wang Y."/>
            <person name="Ye J."/>
            <person name="Ju F."/>
            <person name="Liu L."/>
            <person name="Boyd J.A."/>
            <person name="Deng Y."/>
            <person name="Parks D.H."/>
            <person name="Jiang X."/>
            <person name="Yin X."/>
            <person name="Woodcroft B.J."/>
            <person name="Tyson G.W."/>
            <person name="Hugenholtz P."/>
            <person name="Polz M.F."/>
            <person name="Zhang T."/>
        </authorList>
    </citation>
    <scope>NUCLEOTIDE SEQUENCE</scope>
    <source>
        <strain evidence="8">HKST-UBA02</strain>
    </source>
</reference>
<proteinExistence type="predicted"/>
<dbReference type="Gene3D" id="1.10.510.10">
    <property type="entry name" value="Transferase(Phosphotransferase) domain 1"/>
    <property type="match status" value="1"/>
</dbReference>
<dbReference type="SMART" id="SM00320">
    <property type="entry name" value="WD40"/>
    <property type="match status" value="3"/>
</dbReference>
<keyword evidence="4 5" id="KW-0067">ATP-binding</keyword>
<sequence length="1158" mass="127642">MAELDPERFQRVRHLILEIAQLSEDEREQRLEALALLHPDTLNEALDLLAHEGKFDPRRALAVSARRLLPETGIDDELGPYKLLRLIGEGGMGAVYLAEQREPIRRRVAVKVIKWGMDTKRVLARFESERQALALMDHPNIATVLDAGNTQAGRPFFVMEYVDGAPITEHADENCLVIDERLNLFTQVCAGVQHAHQKGIIHRDLKPSNILVALVDGRPTPKIIDFGVAKATGQQLTEETVFTELGVLIGTPEYMSPEQTGMSGLDVDTRTDVYALGAILYEMLVGVLPLDPGDLRKAGLAEIHRMIREAQPVKPSTRIQSLGDSATKAVSRRRTDLPGLRRQLRDDLDWIVMKALEKDRTRRFDTPKDMADDIGRYLRHDPVVARPPSTTYLLSRFVRRNRAGVAVAAVALLGIVGFGIWQTVQNQIIVAERDRAMANERLSLAREQIEKDPTVAIAYALSSLEILDQGATRDVVRRALIAGPVRDELPRRDGTWNPLSVDASDDGKMCAVAWTGAENPQVGIYSLDDLSMRTLDGTGLGFTYTVRFTAGSQYIVAAATNGVHLYRVSDGAHLLHELSEDSKPNIDVLPTEDPRRVLVTATAGGQRPEWYALDAESLDFTPLGPSLGLHSIDQRAYQGAADGRGERIVEYAHRDVFVQRLDELSTGRIEFVGRHDDPIACVGCDRNLERVVSVDVGGVVRVWDVRSQPARLIRQFAGDADVTWIRVDPYRPDVFTTYRSGLARLYDLSTTPPRKGRVLPDRSHWTHEGTFLPDGTLITTRNGLVVGPVAHWRVKPVVDWYLDLPDSLGTPAQRPIPAPDGSSMIYWTGNGNVVRVPSSDPNAVPEIIARTPAVTGGMWVNLKGSEDQSRLLTDNSGLIAMQGAHVIDTDSGRTRQIDIFTNAHVMRGISPSGDLACFWDVGDGYGEDNLLRIVDLDSLRVVKELNAARDDVLTADFRKDGSLVYLTGHAVVRVDPRPRQTRGGGDPVDSVGPEAPPDTLWKGPIEAGALLDWGRKLLAVDGEGVLSWVDLDSGETTPLGAAGSGSIAASYEPSLGLLAVSGWWPHFRVFDLREGRSWTVPIPSGERSSVTTIDPVGRWIVVRSGTTFAVRLPLDPIFEDLETEDFVSRIRELTNVRVTPDPSESGRFTITNTNERVE</sequence>
<dbReference type="InterPro" id="IPR001680">
    <property type="entry name" value="WD40_rpt"/>
</dbReference>
<evidence type="ECO:0000313" key="9">
    <source>
        <dbReference type="Proteomes" id="UP000739538"/>
    </source>
</evidence>
<keyword evidence="2 5" id="KW-0547">Nucleotide-binding</keyword>